<feature type="transmembrane region" description="Helical" evidence="1">
    <location>
        <begin position="128"/>
        <end position="150"/>
    </location>
</feature>
<proteinExistence type="predicted"/>
<sequence>MAGARAGCGKSNRLLATPEFNVALFAFLLNYPWEFLQVPLFAEMPEMGHWDAVLFCTRATLGDVLIALVAYWAVAAVLRQRDWLLRPHGRAIAGFVVVGVVITIGLEWHATVLQDRWQYAERMPTLPLLGTGLAPLLQWLVLPPLVVWLARRLMLGEACLRRPDVGAPCTGDSATTAKEERREDSP</sequence>
<dbReference type="RefSeq" id="WP_205600930.1">
    <property type="nucleotide sequence ID" value="NZ_JARWAM010000004.1"/>
</dbReference>
<feature type="transmembrane region" description="Helical" evidence="1">
    <location>
        <begin position="90"/>
        <end position="108"/>
    </location>
</feature>
<evidence type="ECO:0000256" key="1">
    <source>
        <dbReference type="SAM" id="Phobius"/>
    </source>
</evidence>
<feature type="transmembrane region" description="Helical" evidence="1">
    <location>
        <begin position="12"/>
        <end position="32"/>
    </location>
</feature>
<evidence type="ECO:0000313" key="3">
    <source>
        <dbReference type="Proteomes" id="UP001251374"/>
    </source>
</evidence>
<keyword evidence="1" id="KW-1133">Transmembrane helix</keyword>
<keyword evidence="1" id="KW-0472">Membrane</keyword>
<protein>
    <submittedName>
        <fullName evidence="2">Uncharacterized protein</fullName>
    </submittedName>
</protein>
<evidence type="ECO:0000313" key="2">
    <source>
        <dbReference type="EMBL" id="MDR5904907.1"/>
    </source>
</evidence>
<name>A0ABU1HBS1_9GAMM</name>
<dbReference type="Proteomes" id="UP001251374">
    <property type="component" value="Unassembled WGS sequence"/>
</dbReference>
<dbReference type="EMBL" id="JARWAM010000004">
    <property type="protein sequence ID" value="MDR5904907.1"/>
    <property type="molecule type" value="Genomic_DNA"/>
</dbReference>
<accession>A0ABU1HBS1</accession>
<feature type="transmembrane region" description="Helical" evidence="1">
    <location>
        <begin position="52"/>
        <end position="78"/>
    </location>
</feature>
<gene>
    <name evidence="2" type="ORF">QC821_06435</name>
</gene>
<reference evidence="2 3" key="1">
    <citation type="submission" date="2023-04" db="EMBL/GenBank/DDBJ databases">
        <title>A long-awaited taxogenomic arrangement of the family Halomonadaceae.</title>
        <authorList>
            <person name="De La Haba R."/>
            <person name="Chuvochina M."/>
            <person name="Wittouck S."/>
            <person name="Arahal D.R."/>
            <person name="Sanchez-Porro C."/>
            <person name="Hugenholtz P."/>
            <person name="Ventosa A."/>
        </authorList>
    </citation>
    <scope>NUCLEOTIDE SEQUENCE [LARGE SCALE GENOMIC DNA]</scope>
    <source>
        <strain evidence="2 3">DSM 26770</strain>
    </source>
</reference>
<keyword evidence="1" id="KW-0812">Transmembrane</keyword>
<keyword evidence="3" id="KW-1185">Reference proteome</keyword>
<comment type="caution">
    <text evidence="2">The sequence shown here is derived from an EMBL/GenBank/DDBJ whole genome shotgun (WGS) entry which is preliminary data.</text>
</comment>
<organism evidence="2 3">
    <name type="scientific">Franzmannia qiaohouensis</name>
    <dbReference type="NCBI Taxonomy" id="1329370"/>
    <lineage>
        <taxon>Bacteria</taxon>
        <taxon>Pseudomonadati</taxon>
        <taxon>Pseudomonadota</taxon>
        <taxon>Gammaproteobacteria</taxon>
        <taxon>Oceanospirillales</taxon>
        <taxon>Halomonadaceae</taxon>
        <taxon>Franzmannia</taxon>
    </lineage>
</organism>